<keyword evidence="1" id="KW-0408">Iron</keyword>
<dbReference type="NCBIfam" id="NF011991">
    <property type="entry name" value="PRK15447.1"/>
    <property type="match status" value="1"/>
</dbReference>
<comment type="pathway">
    <text evidence="1">Cofactor biosynthesis; ubiquinone biosynthesis.</text>
</comment>
<keyword evidence="1" id="KW-0004">4Fe-4S</keyword>
<dbReference type="Pfam" id="PF01136">
    <property type="entry name" value="Peptidase_U32"/>
    <property type="match status" value="1"/>
</dbReference>
<feature type="binding site" evidence="1">
    <location>
        <position position="192"/>
    </location>
    <ligand>
        <name>[4Fe-4S] cluster</name>
        <dbReference type="ChEBI" id="CHEBI:49883"/>
    </ligand>
</feature>
<evidence type="ECO:0000313" key="2">
    <source>
        <dbReference type="EMBL" id="SMA49437.1"/>
    </source>
</evidence>
<dbReference type="AlphaFoldDB" id="A0A1X7AN17"/>
<keyword evidence="1" id="KW-0411">Iron-sulfur</keyword>
<dbReference type="EMBL" id="FWPT01000007">
    <property type="protein sequence ID" value="SMA49437.1"/>
    <property type="molecule type" value="Genomic_DNA"/>
</dbReference>
<accession>A0A1X7AN17</accession>
<dbReference type="Proteomes" id="UP000196573">
    <property type="component" value="Unassembled WGS sequence"/>
</dbReference>
<keyword evidence="3" id="KW-1185">Reference proteome</keyword>
<keyword evidence="1" id="KW-0831">Ubiquinone biosynthesis</keyword>
<comment type="function">
    <text evidence="1">Required for O(2)-independent ubiquinone (coenzyme Q) biosynthesis. Together with UbiU, is essential for the C6-hydroxylation reaction in the oxygen-independent ubiquinone biosynthesis pathway.</text>
</comment>
<dbReference type="GO" id="GO:0051539">
    <property type="term" value="F:4 iron, 4 sulfur cluster binding"/>
    <property type="evidence" value="ECO:0007669"/>
    <property type="project" value="UniProtKB-UniRule"/>
</dbReference>
<keyword evidence="1" id="KW-0479">Metal-binding</keyword>
<dbReference type="InterPro" id="IPR001539">
    <property type="entry name" value="Peptidase_U32"/>
</dbReference>
<dbReference type="OrthoDB" id="8523349at2"/>
<organism evidence="2 3">
    <name type="scientific">Parendozoicomonas haliclonae</name>
    <dbReference type="NCBI Taxonomy" id="1960125"/>
    <lineage>
        <taxon>Bacteria</taxon>
        <taxon>Pseudomonadati</taxon>
        <taxon>Pseudomonadota</taxon>
        <taxon>Gammaproteobacteria</taxon>
        <taxon>Oceanospirillales</taxon>
        <taxon>Endozoicomonadaceae</taxon>
        <taxon>Parendozoicomonas</taxon>
    </lineage>
</organism>
<reference evidence="2 3" key="1">
    <citation type="submission" date="2017-03" db="EMBL/GenBank/DDBJ databases">
        <authorList>
            <person name="Afonso C.L."/>
            <person name="Miller P.J."/>
            <person name="Scott M.A."/>
            <person name="Spackman E."/>
            <person name="Goraichik I."/>
            <person name="Dimitrov K.M."/>
            <person name="Suarez D.L."/>
            <person name="Swayne D.E."/>
        </authorList>
    </citation>
    <scope>NUCLEOTIDE SEQUENCE [LARGE SCALE GENOMIC DNA]</scope>
    <source>
        <strain evidence="2">SB41UT1</strain>
    </source>
</reference>
<dbReference type="HAMAP" id="MF_02233">
    <property type="entry name" value="UbiV"/>
    <property type="match status" value="1"/>
</dbReference>
<name>A0A1X7AN17_9GAMM</name>
<evidence type="ECO:0000313" key="3">
    <source>
        <dbReference type="Proteomes" id="UP000196573"/>
    </source>
</evidence>
<dbReference type="GO" id="GO:0006744">
    <property type="term" value="P:ubiquinone biosynthetic process"/>
    <property type="evidence" value="ECO:0007669"/>
    <property type="project" value="UniProtKB-UniRule"/>
</dbReference>
<protein>
    <recommendedName>
        <fullName evidence="1">Ubiquinone biosynthesis protein UbiV</fullName>
    </recommendedName>
</protein>
<dbReference type="PANTHER" id="PTHR30217">
    <property type="entry name" value="PEPTIDASE U32 FAMILY"/>
    <property type="match status" value="1"/>
</dbReference>
<sequence>MTLQESASPSAALEVTLGPLLYFWPKETVQSFYRKVCDWPVDRVYLGETVCSKRRQMSLEDWMAIAESLSAAGKTVVLSTLTLLEAASDRSMLRKICSHGQYEVEANDMAAVQALSELGVNFTTGPQVNIYNAHTLKELVDAGLSRWVLPLELGEDDFSAILAQARELNIADRITTEVFVWGLMPLAASARCFTARAHDLPKDQCRFVCLDYPEGLPVYSQEQDRVFTLNGIQTLSGRCLDLTAQVERMVELGIKAVRVSPQPEGTLEVLEAIQARLNHQPAGALEHPAGRCQGYWYGMAGMIPLATV</sequence>
<feature type="binding site" evidence="1">
    <location>
        <position position="51"/>
    </location>
    <ligand>
        <name>[4Fe-4S] cluster</name>
        <dbReference type="ChEBI" id="CHEBI:49883"/>
    </ligand>
</feature>
<dbReference type="InterPro" id="IPR043693">
    <property type="entry name" value="UbiV"/>
</dbReference>
<dbReference type="GO" id="GO:0046872">
    <property type="term" value="F:metal ion binding"/>
    <property type="evidence" value="ECO:0007669"/>
    <property type="project" value="UniProtKB-KW"/>
</dbReference>
<gene>
    <name evidence="1" type="primary">ubiV</name>
    <name evidence="2" type="ORF">EHSB41UT_03259</name>
</gene>
<proteinExistence type="inferred from homology"/>
<dbReference type="UniPathway" id="UPA00232"/>
<dbReference type="InterPro" id="IPR051454">
    <property type="entry name" value="RNA/ubiquinone_mod_enzymes"/>
</dbReference>
<evidence type="ECO:0000256" key="1">
    <source>
        <dbReference type="HAMAP-Rule" id="MF_02233"/>
    </source>
</evidence>
<comment type="subunit">
    <text evidence="1">Forms a heterodimer with UbiU.</text>
</comment>
<feature type="binding site" evidence="1">
    <location>
        <position position="205"/>
    </location>
    <ligand>
        <name>[4Fe-4S] cluster</name>
        <dbReference type="ChEBI" id="CHEBI:49883"/>
    </ligand>
</feature>
<feature type="binding site" evidence="1">
    <location>
        <position position="209"/>
    </location>
    <ligand>
        <name>[4Fe-4S] cluster</name>
        <dbReference type="ChEBI" id="CHEBI:49883"/>
    </ligand>
</feature>
<comment type="cofactor">
    <cofactor evidence="1">
        <name>[4Fe-4S] cluster</name>
        <dbReference type="ChEBI" id="CHEBI:49883"/>
    </cofactor>
</comment>
<dbReference type="PANTHER" id="PTHR30217:SF11">
    <property type="entry name" value="UBIQUINONE BIOSYNTHESIS PROTEIN UBIV"/>
    <property type="match status" value="1"/>
</dbReference>
<comment type="similarity">
    <text evidence="1">Belongs to the peptidase U32 family. UbiV subfamily.</text>
</comment>
<dbReference type="RefSeq" id="WP_087111760.1">
    <property type="nucleotide sequence ID" value="NZ_CBCSCN010000007.1"/>
</dbReference>